<protein>
    <submittedName>
        <fullName evidence="1">DUF1667 domain-containing protein</fullName>
    </submittedName>
</protein>
<organism evidence="1 2">
    <name type="scientific">Pyramidobacter porci</name>
    <dbReference type="NCBI Taxonomy" id="2605789"/>
    <lineage>
        <taxon>Bacteria</taxon>
        <taxon>Thermotogati</taxon>
        <taxon>Synergistota</taxon>
        <taxon>Synergistia</taxon>
        <taxon>Synergistales</taxon>
        <taxon>Dethiosulfovibrionaceae</taxon>
        <taxon>Pyramidobacter</taxon>
    </lineage>
</organism>
<dbReference type="EMBL" id="VUNH01000003">
    <property type="protein sequence ID" value="MST55115.1"/>
    <property type="molecule type" value="Genomic_DNA"/>
</dbReference>
<proteinExistence type="predicted"/>
<dbReference type="PANTHER" id="PTHR39450:SF1">
    <property type="entry name" value="DUF1667 DOMAIN-CONTAINING PROTEIN"/>
    <property type="match status" value="1"/>
</dbReference>
<dbReference type="RefSeq" id="WP_320633388.1">
    <property type="nucleotide sequence ID" value="NZ_JAXDZJ010000020.1"/>
</dbReference>
<evidence type="ECO:0000313" key="1">
    <source>
        <dbReference type="EMBL" id="MST55115.1"/>
    </source>
</evidence>
<dbReference type="SUPFAM" id="SSF53706">
    <property type="entry name" value="Formate dehydrogenase/DMSO reductase, domains 1-3"/>
    <property type="match status" value="1"/>
</dbReference>
<dbReference type="PANTHER" id="PTHR39450">
    <property type="entry name" value="MOLYBDOPTERIN OXIDOREDUCTASE, 4FE-4S CLUSTER-BINDING SUBUNIT"/>
    <property type="match status" value="1"/>
</dbReference>
<reference evidence="1 2" key="1">
    <citation type="submission" date="2019-08" db="EMBL/GenBank/DDBJ databases">
        <title>In-depth cultivation of the pig gut microbiome towards novel bacterial diversity and tailored functional studies.</title>
        <authorList>
            <person name="Wylensek D."/>
            <person name="Hitch T.C.A."/>
            <person name="Clavel T."/>
        </authorList>
    </citation>
    <scope>NUCLEOTIDE SEQUENCE [LARGE SCALE GENOMIC DNA]</scope>
    <source>
        <strain evidence="1 2">SM-530-WT-4B</strain>
    </source>
</reference>
<dbReference type="AlphaFoldDB" id="A0A6L5YAF5"/>
<accession>A0A6L5YAF5</accession>
<evidence type="ECO:0000313" key="2">
    <source>
        <dbReference type="Proteomes" id="UP000473699"/>
    </source>
</evidence>
<comment type="caution">
    <text evidence="1">The sequence shown here is derived from an EMBL/GenBank/DDBJ whole genome shotgun (WGS) entry which is preliminary data.</text>
</comment>
<dbReference type="Proteomes" id="UP000473699">
    <property type="component" value="Unassembled WGS sequence"/>
</dbReference>
<keyword evidence="2" id="KW-1185">Reference proteome</keyword>
<dbReference type="InterPro" id="IPR012460">
    <property type="entry name" value="DUF1667"/>
</dbReference>
<dbReference type="Pfam" id="PF07892">
    <property type="entry name" value="DUF1667"/>
    <property type="match status" value="1"/>
</dbReference>
<name>A0A6L5YAF5_9BACT</name>
<gene>
    <name evidence="1" type="ORF">FYJ74_03510</name>
</gene>
<dbReference type="SUPFAM" id="SSF160148">
    <property type="entry name" value="CPE0013-like"/>
    <property type="match status" value="1"/>
</dbReference>
<dbReference type="InterPro" id="IPR036593">
    <property type="entry name" value="CPE0013-like_sf"/>
</dbReference>
<sequence>MSERREYTCIVCPNGCPLQAETSGGEKVKLVSVTGNLCPRGARWAKQEVEDPRRTIATNVLVEGGALPVASVRTLDAVPLKDLVAVRESLKGIVLHAPVRAGDIVADHPAGVPCRVAVTRHVPRKG</sequence>
<dbReference type="Gene3D" id="3.10.530.10">
    <property type="entry name" value="CPE0013-like"/>
    <property type="match status" value="1"/>
</dbReference>